<dbReference type="Proteomes" id="UP000706039">
    <property type="component" value="Unassembled WGS sequence"/>
</dbReference>
<dbReference type="Pfam" id="PF03636">
    <property type="entry name" value="Glyco_hydro_65N"/>
    <property type="match status" value="1"/>
</dbReference>
<sequence>MLADGDSTMTRARPGGDADAGWLLTLSDIPADREPWAETLCALSNGALGVRGVIEESPAGRATTFLAAVFEQNPIHYHEQLKGFATGTDTRVPVADGTVLELLVDGVSIGSTLWPSTSERVLDLRTGVLTRRSVWDSAYGRIAVTSERVVPFDTDATIATRLTIEALDRPVAIEVRSLLLPSVAGAAQGDDPRIGAAGDGQGLETIVRDAARGLLVQRTRRSGIEVAAAIAHDVTDEPLDIAGGVGTRMVAETAPGHPFRFEKMIAYRWRGGDADRDARGAVARGFTAIVDTQRDALSAFWRDAEVVVDGDDRATLALRLNMFHVFQAASRTGEAGVAAKGLTGEGYEGHCFWDSEIFVLPMLACTAPRLARAMLDYRFSTLDAARANARTLDLDAGALFAWRTIAGHECSAHYPSGSAQYHINADIAFAVGLYDAATGDLNFLAEKGAELLIETARIWPLLGHDAIDGSGEFRIHGVTGPDEYTALIDNNWYTNRMAQAHLRLAANSVDRLRAERPDAWRAIAVRLAVTDEEVARWRMIADAMRLPYDETLDIDAQDDSFLSKPRWDIAGTPPRKFPLLLHYHPMTLYRHQVAKQADLVHALILAGDDIDRDRKRRAFDHYASVTVHDSTLSACAFSILASEVGRGDEAMRHFREAAFVDLEDRHRNTHHGAHMAAMAGSWQALVWGFAGFRPIGGIPHFLPVLPDAWDGYAFTLSWRGSRLHVEVTAEGCGYSLTSGPALTLFHGDTGIMLAPGERRWFGVTAR</sequence>
<keyword evidence="6" id="KW-1185">Reference proteome</keyword>
<dbReference type="Gene3D" id="2.60.420.10">
    <property type="entry name" value="Maltose phosphorylase, domain 3"/>
    <property type="match status" value="1"/>
</dbReference>
<dbReference type="InterPro" id="IPR008928">
    <property type="entry name" value="6-hairpin_glycosidase_sf"/>
</dbReference>
<dbReference type="PANTHER" id="PTHR11051:SF13">
    <property type="entry name" value="GLYCOSYL TRANSFERASE"/>
    <property type="match status" value="1"/>
</dbReference>
<dbReference type="InterPro" id="IPR012341">
    <property type="entry name" value="6hp_glycosidase-like_sf"/>
</dbReference>
<gene>
    <name evidence="5" type="ORF">K7G82_04190</name>
</gene>
<dbReference type="InterPro" id="IPR017045">
    <property type="entry name" value="Malt_Pase/Glycosyl_Hdrlase"/>
</dbReference>
<feature type="domain" description="Glycoside hydrolase family 65 central catalytic" evidence="2">
    <location>
        <begin position="319"/>
        <end position="683"/>
    </location>
</feature>
<proteinExistence type="inferred from homology"/>
<evidence type="ECO:0000259" key="4">
    <source>
        <dbReference type="Pfam" id="PF03636"/>
    </source>
</evidence>
<dbReference type="InterPro" id="IPR005196">
    <property type="entry name" value="Glyco_hydro_65_N"/>
</dbReference>
<comment type="similarity">
    <text evidence="1">Belongs to the glycosyl hydrolase 65 family.</text>
</comment>
<feature type="domain" description="Glycoside hydrolase family 65 C-terminal" evidence="3">
    <location>
        <begin position="693"/>
        <end position="748"/>
    </location>
</feature>
<evidence type="ECO:0000259" key="3">
    <source>
        <dbReference type="Pfam" id="PF03633"/>
    </source>
</evidence>
<dbReference type="Pfam" id="PF03633">
    <property type="entry name" value="Glyco_hydro_65C"/>
    <property type="match status" value="1"/>
</dbReference>
<dbReference type="PIRSF" id="PIRSF036289">
    <property type="entry name" value="Glycosyl_hydrolase_malt_phosph"/>
    <property type="match status" value="1"/>
</dbReference>
<evidence type="ECO:0000259" key="2">
    <source>
        <dbReference type="Pfam" id="PF03632"/>
    </source>
</evidence>
<evidence type="ECO:0000313" key="6">
    <source>
        <dbReference type="Proteomes" id="UP000706039"/>
    </source>
</evidence>
<dbReference type="SUPFAM" id="SSF48208">
    <property type="entry name" value="Six-hairpin glycosidases"/>
    <property type="match status" value="1"/>
</dbReference>
<organism evidence="5 6">
    <name type="scientific">Sphingomonas colocasiae</name>
    <dbReference type="NCBI Taxonomy" id="1848973"/>
    <lineage>
        <taxon>Bacteria</taxon>
        <taxon>Pseudomonadati</taxon>
        <taxon>Pseudomonadota</taxon>
        <taxon>Alphaproteobacteria</taxon>
        <taxon>Sphingomonadales</taxon>
        <taxon>Sphingomonadaceae</taxon>
        <taxon>Sphingomonas</taxon>
    </lineage>
</organism>
<dbReference type="InterPro" id="IPR005194">
    <property type="entry name" value="Glyco_hydro_65_C"/>
</dbReference>
<comment type="caution">
    <text evidence="5">The sequence shown here is derived from an EMBL/GenBank/DDBJ whole genome shotgun (WGS) entry which is preliminary data.</text>
</comment>
<dbReference type="InterPro" id="IPR037018">
    <property type="entry name" value="GH65_N"/>
</dbReference>
<dbReference type="SUPFAM" id="SSF74650">
    <property type="entry name" value="Galactose mutarotase-like"/>
    <property type="match status" value="1"/>
</dbReference>
<reference evidence="5 6" key="1">
    <citation type="submission" date="2021-08" db="EMBL/GenBank/DDBJ databases">
        <authorList>
            <person name="Tuo L."/>
        </authorList>
    </citation>
    <scope>NUCLEOTIDE SEQUENCE [LARGE SCALE GENOMIC DNA]</scope>
    <source>
        <strain evidence="5 6">JCM 31229</strain>
    </source>
</reference>
<dbReference type="Pfam" id="PF03632">
    <property type="entry name" value="Glyco_hydro_65m"/>
    <property type="match status" value="1"/>
</dbReference>
<dbReference type="InterPro" id="IPR005195">
    <property type="entry name" value="Glyco_hydro_65_M"/>
</dbReference>
<dbReference type="EMBL" id="JAINVV010000003">
    <property type="protein sequence ID" value="MBY8821478.1"/>
    <property type="molecule type" value="Genomic_DNA"/>
</dbReference>
<dbReference type="InterPro" id="IPR011013">
    <property type="entry name" value="Gal_mutarotase_sf_dom"/>
</dbReference>
<dbReference type="Gene3D" id="2.70.98.40">
    <property type="entry name" value="Glycoside hydrolase, family 65, N-terminal domain"/>
    <property type="match status" value="1"/>
</dbReference>
<dbReference type="PANTHER" id="PTHR11051">
    <property type="entry name" value="GLYCOSYL HYDROLASE-RELATED"/>
    <property type="match status" value="1"/>
</dbReference>
<protein>
    <submittedName>
        <fullName evidence="5">Beta-phosphoglucomutase</fullName>
    </submittedName>
</protein>
<accession>A0ABS7PJN9</accession>
<dbReference type="RefSeq" id="WP_222988594.1">
    <property type="nucleotide sequence ID" value="NZ_JAINVV010000003.1"/>
</dbReference>
<dbReference type="Gene3D" id="1.50.10.10">
    <property type="match status" value="1"/>
</dbReference>
<evidence type="ECO:0000313" key="5">
    <source>
        <dbReference type="EMBL" id="MBY8821478.1"/>
    </source>
</evidence>
<evidence type="ECO:0000256" key="1">
    <source>
        <dbReference type="ARBA" id="ARBA00006768"/>
    </source>
</evidence>
<name>A0ABS7PJN9_9SPHN</name>
<feature type="domain" description="Glycoside hydrolase family 65 N-terminal" evidence="4">
    <location>
        <begin position="33"/>
        <end position="269"/>
    </location>
</feature>